<evidence type="ECO:0000259" key="5">
    <source>
        <dbReference type="Pfam" id="PF13087"/>
    </source>
</evidence>
<dbReference type="InterPro" id="IPR050534">
    <property type="entry name" value="Coronavir_polyprotein_1ab"/>
</dbReference>
<keyword evidence="3" id="KW-0347">Helicase</keyword>
<keyword evidence="6" id="KW-1185">Reference proteome</keyword>
<dbReference type="WBParaSite" id="HCON_00112670-00001">
    <property type="protein sequence ID" value="HCON_00112670-00001"/>
    <property type="gene ID" value="HCON_00112670"/>
</dbReference>
<keyword evidence="4" id="KW-0067">ATP-binding</keyword>
<dbReference type="Proteomes" id="UP000025227">
    <property type="component" value="Unplaced"/>
</dbReference>
<evidence type="ECO:0000256" key="1">
    <source>
        <dbReference type="ARBA" id="ARBA00022741"/>
    </source>
</evidence>
<dbReference type="Gene3D" id="3.40.50.300">
    <property type="entry name" value="P-loop containing nucleotide triphosphate hydrolases"/>
    <property type="match status" value="1"/>
</dbReference>
<dbReference type="PANTHER" id="PTHR43788:SF16">
    <property type="entry name" value="HELICASE WITH ZINC FINGER 2"/>
    <property type="match status" value="1"/>
</dbReference>
<dbReference type="SUPFAM" id="SSF52540">
    <property type="entry name" value="P-loop containing nucleoside triphosphate hydrolases"/>
    <property type="match status" value="1"/>
</dbReference>
<dbReference type="InterPro" id="IPR041679">
    <property type="entry name" value="DNA2/NAM7-like_C"/>
</dbReference>
<evidence type="ECO:0000313" key="6">
    <source>
        <dbReference type="Proteomes" id="UP000025227"/>
    </source>
</evidence>
<dbReference type="AlphaFoldDB" id="A0A7I4YKN1"/>
<evidence type="ECO:0000313" key="7">
    <source>
        <dbReference type="WBParaSite" id="HCON_00112670-00001"/>
    </source>
</evidence>
<dbReference type="OrthoDB" id="5876623at2759"/>
<evidence type="ECO:0000256" key="4">
    <source>
        <dbReference type="ARBA" id="ARBA00022840"/>
    </source>
</evidence>
<keyword evidence="2" id="KW-0378">Hydrolase</keyword>
<name>A0A7I4YKN1_HAECO</name>
<organism evidence="6 7">
    <name type="scientific">Haemonchus contortus</name>
    <name type="common">Barber pole worm</name>
    <dbReference type="NCBI Taxonomy" id="6289"/>
    <lineage>
        <taxon>Eukaryota</taxon>
        <taxon>Metazoa</taxon>
        <taxon>Ecdysozoa</taxon>
        <taxon>Nematoda</taxon>
        <taxon>Chromadorea</taxon>
        <taxon>Rhabditida</taxon>
        <taxon>Rhabditina</taxon>
        <taxon>Rhabditomorpha</taxon>
        <taxon>Strongyloidea</taxon>
        <taxon>Trichostrongylidae</taxon>
        <taxon>Haemonchus</taxon>
    </lineage>
</organism>
<dbReference type="PANTHER" id="PTHR43788">
    <property type="entry name" value="DNA2/NAM7 HELICASE FAMILY MEMBER"/>
    <property type="match status" value="1"/>
</dbReference>
<feature type="domain" description="DNA2/NAM7 helicase-like C-terminal" evidence="5">
    <location>
        <begin position="16"/>
        <end position="89"/>
    </location>
</feature>
<dbReference type="GO" id="GO:0005524">
    <property type="term" value="F:ATP binding"/>
    <property type="evidence" value="ECO:0007669"/>
    <property type="project" value="UniProtKB-KW"/>
</dbReference>
<protein>
    <submittedName>
        <fullName evidence="7">AAA_12 domain-containing protein</fullName>
    </submittedName>
</protein>
<dbReference type="InterPro" id="IPR027417">
    <property type="entry name" value="P-loop_NTPase"/>
</dbReference>
<sequence>MLPRHHSGPAFTRCTILVYKEQQHRLQEYTDRLGVALYTVDSVQGREMDVAIILTTRTDVDEASGNFLNDIQQMNVALTRCKYGQFVLGYLNALHTLSNWNQLVAWAARHNTIIETANLPDIFS</sequence>
<accession>A0A7I4YKN1</accession>
<proteinExistence type="predicted"/>
<dbReference type="GO" id="GO:0043139">
    <property type="term" value="F:5'-3' DNA helicase activity"/>
    <property type="evidence" value="ECO:0007669"/>
    <property type="project" value="TreeGrafter"/>
</dbReference>
<evidence type="ECO:0000256" key="2">
    <source>
        <dbReference type="ARBA" id="ARBA00022801"/>
    </source>
</evidence>
<dbReference type="GO" id="GO:0016787">
    <property type="term" value="F:hydrolase activity"/>
    <property type="evidence" value="ECO:0007669"/>
    <property type="project" value="UniProtKB-KW"/>
</dbReference>
<evidence type="ECO:0000256" key="3">
    <source>
        <dbReference type="ARBA" id="ARBA00022806"/>
    </source>
</evidence>
<keyword evidence="1" id="KW-0547">Nucleotide-binding</keyword>
<dbReference type="Pfam" id="PF13087">
    <property type="entry name" value="AAA_12"/>
    <property type="match status" value="1"/>
</dbReference>
<reference evidence="7" key="1">
    <citation type="submission" date="2020-12" db="UniProtKB">
        <authorList>
            <consortium name="WormBaseParasite"/>
        </authorList>
    </citation>
    <scope>IDENTIFICATION</scope>
    <source>
        <strain evidence="7">MHco3</strain>
    </source>
</reference>